<keyword evidence="3" id="KW-0378">Hydrolase</keyword>
<dbReference type="PANTHER" id="PTHR22835:SF683">
    <property type="entry name" value="OS05G0506800 PROTEIN"/>
    <property type="match status" value="1"/>
</dbReference>
<keyword evidence="2" id="KW-0732">Signal</keyword>
<dbReference type="GO" id="GO:0016788">
    <property type="term" value="F:hydrolase activity, acting on ester bonds"/>
    <property type="evidence" value="ECO:0007669"/>
    <property type="project" value="InterPro"/>
</dbReference>
<dbReference type="CDD" id="cd01837">
    <property type="entry name" value="SGNH_plant_lipase_like"/>
    <property type="match status" value="1"/>
</dbReference>
<gene>
    <name evidence="5" type="ORF">B456_009G437300</name>
</gene>
<evidence type="ECO:0000256" key="3">
    <source>
        <dbReference type="ARBA" id="ARBA00022801"/>
    </source>
</evidence>
<dbReference type="SUPFAM" id="SSF52266">
    <property type="entry name" value="SGNH hydrolase"/>
    <property type="match status" value="1"/>
</dbReference>
<dbReference type="Pfam" id="PF00657">
    <property type="entry name" value="Lipase_GDSL"/>
    <property type="match status" value="1"/>
</dbReference>
<dbReference type="EMBL" id="CM001748">
    <property type="protein sequence ID" value="KJB62807.1"/>
    <property type="molecule type" value="Genomic_DNA"/>
</dbReference>
<dbReference type="InterPro" id="IPR001087">
    <property type="entry name" value="GDSL"/>
</dbReference>
<name>A0A0D2QXX2_GOSRA</name>
<dbReference type="InterPro" id="IPR035669">
    <property type="entry name" value="SGNH_plant_lipase-like"/>
</dbReference>
<keyword evidence="6" id="KW-1185">Reference proteome</keyword>
<dbReference type="STRING" id="29730.A0A0D2QXX2"/>
<dbReference type="Proteomes" id="UP000032304">
    <property type="component" value="Chromosome 9"/>
</dbReference>
<keyword evidence="4" id="KW-0325">Glycoprotein</keyword>
<accession>A0A0D2QXX2</accession>
<evidence type="ECO:0000313" key="5">
    <source>
        <dbReference type="EMBL" id="KJB62807.1"/>
    </source>
</evidence>
<sequence length="401" mass="44732">MATCSSCWVLKQCLIVGFLFVIMISSIQPVNGCFTSIFSFGDSLTDTGNLLEISLLESNKLPPSAFPPNGRTFFHHPSGRRCDGRLVIDFLAEALGIPFLRPSYTTKVGRLQKFQKGMNFAVAGATALNSSFLQENGIHNRSTNISLGDELNSFKHLLPSLCSSSADCKKLLRNSLIVMGVIGGNDYNHAFREKNNEAARKFVPLVVHTIASAIHVRNTNFNGKIFPRILTEAFPMQELIELGAVTFLVPGNFPIGCSPDLLTNYQGSNKDKYDPLTGCLTWLNQFSQHHNELLRTELEKLRNRHPDINIVYADYYNIAMRFYHSPKQFGFKETLKACCGIGGLYNYNSSRSCGYPPLKSSCNDPSSYISWDGIHYTEAANKWLANVVFEDLMKSTTCVPY</sequence>
<dbReference type="OMA" id="CREMIKN"/>
<reference evidence="5 6" key="1">
    <citation type="journal article" date="2012" name="Nature">
        <title>Repeated polyploidization of Gossypium genomes and the evolution of spinnable cotton fibres.</title>
        <authorList>
            <person name="Paterson A.H."/>
            <person name="Wendel J.F."/>
            <person name="Gundlach H."/>
            <person name="Guo H."/>
            <person name="Jenkins J."/>
            <person name="Jin D."/>
            <person name="Llewellyn D."/>
            <person name="Showmaker K.C."/>
            <person name="Shu S."/>
            <person name="Udall J."/>
            <person name="Yoo M.J."/>
            <person name="Byers R."/>
            <person name="Chen W."/>
            <person name="Doron-Faigenboim A."/>
            <person name="Duke M.V."/>
            <person name="Gong L."/>
            <person name="Grimwood J."/>
            <person name="Grover C."/>
            <person name="Grupp K."/>
            <person name="Hu G."/>
            <person name="Lee T.H."/>
            <person name="Li J."/>
            <person name="Lin L."/>
            <person name="Liu T."/>
            <person name="Marler B.S."/>
            <person name="Page J.T."/>
            <person name="Roberts A.W."/>
            <person name="Romanel E."/>
            <person name="Sanders W.S."/>
            <person name="Szadkowski E."/>
            <person name="Tan X."/>
            <person name="Tang H."/>
            <person name="Xu C."/>
            <person name="Wang J."/>
            <person name="Wang Z."/>
            <person name="Zhang D."/>
            <person name="Zhang L."/>
            <person name="Ashrafi H."/>
            <person name="Bedon F."/>
            <person name="Bowers J.E."/>
            <person name="Brubaker C.L."/>
            <person name="Chee P.W."/>
            <person name="Das S."/>
            <person name="Gingle A.R."/>
            <person name="Haigler C.H."/>
            <person name="Harker D."/>
            <person name="Hoffmann L.V."/>
            <person name="Hovav R."/>
            <person name="Jones D.C."/>
            <person name="Lemke C."/>
            <person name="Mansoor S."/>
            <person name="ur Rahman M."/>
            <person name="Rainville L.N."/>
            <person name="Rambani A."/>
            <person name="Reddy U.K."/>
            <person name="Rong J.K."/>
            <person name="Saranga Y."/>
            <person name="Scheffler B.E."/>
            <person name="Scheffler J.A."/>
            <person name="Stelly D.M."/>
            <person name="Triplett B.A."/>
            <person name="Van Deynze A."/>
            <person name="Vaslin M.F."/>
            <person name="Waghmare V.N."/>
            <person name="Walford S.A."/>
            <person name="Wright R.J."/>
            <person name="Zaki E.A."/>
            <person name="Zhang T."/>
            <person name="Dennis E.S."/>
            <person name="Mayer K.F."/>
            <person name="Peterson D.G."/>
            <person name="Rokhsar D.S."/>
            <person name="Wang X."/>
            <person name="Schmutz J."/>
        </authorList>
    </citation>
    <scope>NUCLEOTIDE SEQUENCE [LARGE SCALE GENOMIC DNA]</scope>
</reference>
<dbReference type="Gramene" id="KJB62807">
    <property type="protein sequence ID" value="KJB62807"/>
    <property type="gene ID" value="B456_009G437300"/>
</dbReference>
<dbReference type="Gene3D" id="3.40.50.1110">
    <property type="entry name" value="SGNH hydrolase"/>
    <property type="match status" value="1"/>
</dbReference>
<dbReference type="InterPro" id="IPR036514">
    <property type="entry name" value="SGNH_hydro_sf"/>
</dbReference>
<protein>
    <recommendedName>
        <fullName evidence="7">SGNH hydrolase-type esterase domain-containing protein</fullName>
    </recommendedName>
</protein>
<dbReference type="eggNOG" id="ENOG502QSMM">
    <property type="taxonomic scope" value="Eukaryota"/>
</dbReference>
<evidence type="ECO:0000313" key="6">
    <source>
        <dbReference type="Proteomes" id="UP000032304"/>
    </source>
</evidence>
<evidence type="ECO:0000256" key="4">
    <source>
        <dbReference type="ARBA" id="ARBA00023180"/>
    </source>
</evidence>
<evidence type="ECO:0000256" key="1">
    <source>
        <dbReference type="ARBA" id="ARBA00008668"/>
    </source>
</evidence>
<evidence type="ECO:0000256" key="2">
    <source>
        <dbReference type="ARBA" id="ARBA00022729"/>
    </source>
</evidence>
<dbReference type="PANTHER" id="PTHR22835">
    <property type="entry name" value="ZINC FINGER FYVE DOMAIN CONTAINING PROTEIN"/>
    <property type="match status" value="1"/>
</dbReference>
<proteinExistence type="inferred from homology"/>
<dbReference type="AlphaFoldDB" id="A0A0D2QXX2"/>
<evidence type="ECO:0008006" key="7">
    <source>
        <dbReference type="Google" id="ProtNLM"/>
    </source>
</evidence>
<comment type="similarity">
    <text evidence="1">Belongs to the 'GDSL' lipolytic enzyme family.</text>
</comment>
<organism evidence="5 6">
    <name type="scientific">Gossypium raimondii</name>
    <name type="common">Peruvian cotton</name>
    <name type="synonym">Gossypium klotzschianum subsp. raimondii</name>
    <dbReference type="NCBI Taxonomy" id="29730"/>
    <lineage>
        <taxon>Eukaryota</taxon>
        <taxon>Viridiplantae</taxon>
        <taxon>Streptophyta</taxon>
        <taxon>Embryophyta</taxon>
        <taxon>Tracheophyta</taxon>
        <taxon>Spermatophyta</taxon>
        <taxon>Magnoliopsida</taxon>
        <taxon>eudicotyledons</taxon>
        <taxon>Gunneridae</taxon>
        <taxon>Pentapetalae</taxon>
        <taxon>rosids</taxon>
        <taxon>malvids</taxon>
        <taxon>Malvales</taxon>
        <taxon>Malvaceae</taxon>
        <taxon>Malvoideae</taxon>
        <taxon>Gossypium</taxon>
    </lineage>
</organism>